<dbReference type="Pfam" id="PF00563">
    <property type="entry name" value="EAL"/>
    <property type="match status" value="1"/>
</dbReference>
<dbReference type="PANTHER" id="PTHR33121:SF71">
    <property type="entry name" value="OXYGEN SENSOR PROTEIN DOSP"/>
    <property type="match status" value="1"/>
</dbReference>
<dbReference type="RefSeq" id="WP_092427128.1">
    <property type="nucleotide sequence ID" value="NZ_FOXM01000001.1"/>
</dbReference>
<dbReference type="SUPFAM" id="SSF141868">
    <property type="entry name" value="EAL domain-like"/>
    <property type="match status" value="1"/>
</dbReference>
<dbReference type="NCBIfam" id="TIGR00254">
    <property type="entry name" value="GGDEF"/>
    <property type="match status" value="1"/>
</dbReference>
<dbReference type="InterPro" id="IPR000160">
    <property type="entry name" value="GGDEF_dom"/>
</dbReference>
<dbReference type="PANTHER" id="PTHR33121">
    <property type="entry name" value="CYCLIC DI-GMP PHOSPHODIESTERASE PDEF"/>
    <property type="match status" value="1"/>
</dbReference>
<proteinExistence type="predicted"/>
<reference evidence="6" key="1">
    <citation type="submission" date="2016-10" db="EMBL/GenBank/DDBJ databases">
        <authorList>
            <person name="Varghese N."/>
            <person name="Submissions S."/>
        </authorList>
    </citation>
    <scope>NUCLEOTIDE SEQUENCE [LARGE SCALE GENOMIC DNA]</scope>
    <source>
        <strain evidence="6">JCM 18195</strain>
    </source>
</reference>
<accession>A0A1I5NMS9</accession>
<dbReference type="SMART" id="SM00052">
    <property type="entry name" value="EAL"/>
    <property type="match status" value="1"/>
</dbReference>
<evidence type="ECO:0000313" key="5">
    <source>
        <dbReference type="EMBL" id="SFP23138.1"/>
    </source>
</evidence>
<evidence type="ECO:0000256" key="2">
    <source>
        <dbReference type="ARBA" id="ARBA00022636"/>
    </source>
</evidence>
<dbReference type="EC" id="3.1.4.52" evidence="1"/>
<gene>
    <name evidence="5" type="ORF">SAMN05216229_10180</name>
</gene>
<feature type="domain" description="EAL" evidence="3">
    <location>
        <begin position="422"/>
        <end position="676"/>
    </location>
</feature>
<dbReference type="CDD" id="cd01948">
    <property type="entry name" value="EAL"/>
    <property type="match status" value="1"/>
</dbReference>
<dbReference type="InterPro" id="IPR050706">
    <property type="entry name" value="Cyclic-di-GMP_PDE-like"/>
</dbReference>
<dbReference type="SMART" id="SM00267">
    <property type="entry name" value="GGDEF"/>
    <property type="match status" value="1"/>
</dbReference>
<keyword evidence="6" id="KW-1185">Reference proteome</keyword>
<keyword evidence="2" id="KW-0973">c-di-GMP</keyword>
<dbReference type="GO" id="GO:0071111">
    <property type="term" value="F:cyclic-guanylate-specific phosphodiesterase activity"/>
    <property type="evidence" value="ECO:0007669"/>
    <property type="project" value="UniProtKB-EC"/>
</dbReference>
<dbReference type="AlphaFoldDB" id="A0A1I5NMS9"/>
<dbReference type="Pfam" id="PF00990">
    <property type="entry name" value="GGDEF"/>
    <property type="match status" value="1"/>
</dbReference>
<dbReference type="Gene3D" id="3.20.20.450">
    <property type="entry name" value="EAL domain"/>
    <property type="match status" value="1"/>
</dbReference>
<dbReference type="Gene3D" id="3.30.70.270">
    <property type="match status" value="1"/>
</dbReference>
<dbReference type="CDD" id="cd01949">
    <property type="entry name" value="GGDEF"/>
    <property type="match status" value="1"/>
</dbReference>
<dbReference type="SUPFAM" id="SSF55073">
    <property type="entry name" value="Nucleotide cyclase"/>
    <property type="match status" value="1"/>
</dbReference>
<dbReference type="InterPro" id="IPR029787">
    <property type="entry name" value="Nucleotide_cyclase"/>
</dbReference>
<dbReference type="InterPro" id="IPR043128">
    <property type="entry name" value="Rev_trsase/Diguanyl_cyclase"/>
</dbReference>
<dbReference type="InterPro" id="IPR035919">
    <property type="entry name" value="EAL_sf"/>
</dbReference>
<evidence type="ECO:0000313" key="6">
    <source>
        <dbReference type="Proteomes" id="UP000243084"/>
    </source>
</evidence>
<evidence type="ECO:0000256" key="1">
    <source>
        <dbReference type="ARBA" id="ARBA00012282"/>
    </source>
</evidence>
<dbReference type="Proteomes" id="UP000243084">
    <property type="component" value="Unassembled WGS sequence"/>
</dbReference>
<name>A0A1I5NMS9_9GAMM</name>
<dbReference type="OrthoDB" id="9804951at2"/>
<evidence type="ECO:0000259" key="3">
    <source>
        <dbReference type="PROSITE" id="PS50883"/>
    </source>
</evidence>
<dbReference type="InterPro" id="IPR001633">
    <property type="entry name" value="EAL_dom"/>
</dbReference>
<evidence type="ECO:0000259" key="4">
    <source>
        <dbReference type="PROSITE" id="PS50887"/>
    </source>
</evidence>
<dbReference type="EMBL" id="FOXM01000001">
    <property type="protein sequence ID" value="SFP23138.1"/>
    <property type="molecule type" value="Genomic_DNA"/>
</dbReference>
<protein>
    <recommendedName>
        <fullName evidence="1">cyclic-guanylate-specific phosphodiesterase</fullName>
        <ecNumber evidence="1">3.1.4.52</ecNumber>
    </recommendedName>
</protein>
<dbReference type="PROSITE" id="PS50883">
    <property type="entry name" value="EAL"/>
    <property type="match status" value="1"/>
</dbReference>
<dbReference type="FunFam" id="3.20.20.450:FF:000001">
    <property type="entry name" value="Cyclic di-GMP phosphodiesterase yahA"/>
    <property type="match status" value="1"/>
</dbReference>
<sequence length="692" mass="76951">MSSDARKSLSHRLLGLALLAAIVLDLLLGAAQIAYDLRQTRQAIDRDGTQLLDMFRDASIQAAYRRDPLLARQVVAGLLGHPGVRQAHILDGSGVALAARERAATAAAHAWLSDPLFGRERHFAMPLSGPAPRQQHYGELALTLDSADRANEFLANAGVLLTAALSRVLLLGLALLLLYRWQLSRPLGRLLEHIARIDPQRPDLNPLAPLQGHARDELGRWVDSTNRLLAGIARHGQQRREAESHLQRLTQFDPLTGLPNRQLLQQQLGQILRDSARTQGRVAVLCLGLDDFNLLNEKYGYQSGDRLLIGVAERLRALDPRLGSLARLGSDQFALVQIALEQTYEAAELAQRVLDELARPQLIDSHAISLRATLGITLYPEDADSSERLLQRAEQTMTLAKQGARSHYQFFLASRDREIRRRRQLEHDLRQALHNGQLELYYQPQVAAADQRIVAVEALLRWRHPQLGFVPPDQFIPLAEQNGLILEIGDWVLERACRQLRDWHAQGLAGLRMAVNLSTAQLRSDKLPRQVSGLLQRHGLPAHSLELEITETGLMTDVAGAAQQLHSLRLAKVLLAIDDFGTGYSSLSYLKTLPLDKIKIDRSFVRDLTHSEDDATLVRTIIQLAHNLNMTVIAEGVESAEQEAYLIAHGCHESQGYLHCRPLPALEVTRFMLNAARRQRAPGAAPLPFAVD</sequence>
<feature type="domain" description="GGDEF" evidence="4">
    <location>
        <begin position="280"/>
        <end position="413"/>
    </location>
</feature>
<dbReference type="PROSITE" id="PS50887">
    <property type="entry name" value="GGDEF"/>
    <property type="match status" value="1"/>
</dbReference>
<organism evidence="5 6">
    <name type="scientific">Geopseudomonas sagittaria</name>
    <dbReference type="NCBI Taxonomy" id="1135990"/>
    <lineage>
        <taxon>Bacteria</taxon>
        <taxon>Pseudomonadati</taxon>
        <taxon>Pseudomonadota</taxon>
        <taxon>Gammaproteobacteria</taxon>
        <taxon>Pseudomonadales</taxon>
        <taxon>Pseudomonadaceae</taxon>
        <taxon>Geopseudomonas</taxon>
    </lineage>
</organism>